<dbReference type="STRING" id="1229664.N4UPY5"/>
<dbReference type="Gene3D" id="4.10.240.10">
    <property type="entry name" value="Zn(2)-C6 fungal-type DNA-binding domain"/>
    <property type="match status" value="1"/>
</dbReference>
<feature type="compositionally biased region" description="Polar residues" evidence="3">
    <location>
        <begin position="71"/>
        <end position="80"/>
    </location>
</feature>
<comment type="subcellular location">
    <subcellularLocation>
        <location evidence="1">Nucleus</location>
    </subcellularLocation>
</comment>
<protein>
    <recommendedName>
        <fullName evidence="4">Zn(2)-C6 fungal-type domain-containing protein</fullName>
    </recommendedName>
</protein>
<dbReference type="VEuPathDB" id="FungiDB:FOC1_g10006527"/>
<dbReference type="GO" id="GO:0000981">
    <property type="term" value="F:DNA-binding transcription factor activity, RNA polymerase II-specific"/>
    <property type="evidence" value="ECO:0007669"/>
    <property type="project" value="InterPro"/>
</dbReference>
<evidence type="ECO:0000313" key="6">
    <source>
        <dbReference type="Proteomes" id="UP000016928"/>
    </source>
</evidence>
<name>N4UPY5_FUSC1</name>
<feature type="domain" description="Zn(2)-C6 fungal-type" evidence="4">
    <location>
        <begin position="5"/>
        <end position="36"/>
    </location>
</feature>
<keyword evidence="2" id="KW-0539">Nucleus</keyword>
<proteinExistence type="predicted"/>
<dbReference type="SMART" id="SM00066">
    <property type="entry name" value="GAL4"/>
    <property type="match status" value="1"/>
</dbReference>
<dbReference type="PANTHER" id="PTHR31001">
    <property type="entry name" value="UNCHARACTERIZED TRANSCRIPTIONAL REGULATORY PROTEIN"/>
    <property type="match status" value="1"/>
</dbReference>
<reference evidence="6" key="1">
    <citation type="submission" date="2012-09" db="EMBL/GenBank/DDBJ databases">
        <title>Genome sequencing and comparative transcriptomics of race 1 and race 4 of banana pathogen: Fusarium oxysporum f. sp. cubense.</title>
        <authorList>
            <person name="Fang X."/>
            <person name="Huang J."/>
        </authorList>
    </citation>
    <scope>NUCLEOTIDE SEQUENCE [LARGE SCALE GENOMIC DNA]</scope>
    <source>
        <strain evidence="6">race 1</strain>
    </source>
</reference>
<dbReference type="InterPro" id="IPR001138">
    <property type="entry name" value="Zn2Cys6_DnaBD"/>
</dbReference>
<gene>
    <name evidence="5" type="ORF">FOC1_g10006527</name>
</gene>
<evidence type="ECO:0000313" key="5">
    <source>
        <dbReference type="EMBL" id="ENH72155.1"/>
    </source>
</evidence>
<reference evidence="6" key="2">
    <citation type="journal article" date="2014" name="PLoS ONE">
        <title>Genome and Transcriptome Analysis of the Fungal Pathogen Fusarium oxysporum f. sp. cubense Causing Banana Vascular Wilt Disease.</title>
        <authorList>
            <person name="Guo L."/>
            <person name="Han L."/>
            <person name="Yang L."/>
            <person name="Zeng H."/>
            <person name="Fan D."/>
            <person name="Zhu Y."/>
            <person name="Feng Y."/>
            <person name="Wang G."/>
            <person name="Peng C."/>
            <person name="Jiang X."/>
            <person name="Zhou D."/>
            <person name="Ni P."/>
            <person name="Liang C."/>
            <person name="Liu L."/>
            <person name="Wang J."/>
            <person name="Mao C."/>
            <person name="Fang X."/>
            <person name="Peng M."/>
            <person name="Huang J."/>
        </authorList>
    </citation>
    <scope>NUCLEOTIDE SEQUENCE [LARGE SCALE GENOMIC DNA]</scope>
    <source>
        <strain evidence="6">race 1</strain>
    </source>
</reference>
<dbReference type="OrthoDB" id="2269373at2759"/>
<evidence type="ECO:0000256" key="2">
    <source>
        <dbReference type="ARBA" id="ARBA00023242"/>
    </source>
</evidence>
<dbReference type="SUPFAM" id="SSF57701">
    <property type="entry name" value="Zn2/Cys6 DNA-binding domain"/>
    <property type="match status" value="1"/>
</dbReference>
<feature type="region of interest" description="Disordered" evidence="3">
    <location>
        <begin position="56"/>
        <end position="80"/>
    </location>
</feature>
<dbReference type="InterPro" id="IPR036864">
    <property type="entry name" value="Zn2-C6_fun-type_DNA-bd_sf"/>
</dbReference>
<evidence type="ECO:0000256" key="1">
    <source>
        <dbReference type="ARBA" id="ARBA00004123"/>
    </source>
</evidence>
<accession>N4UPY5</accession>
<organism evidence="5 6">
    <name type="scientific">Fusarium oxysporum f. sp. cubense (strain race 1)</name>
    <name type="common">Panama disease fungus</name>
    <dbReference type="NCBI Taxonomy" id="1229664"/>
    <lineage>
        <taxon>Eukaryota</taxon>
        <taxon>Fungi</taxon>
        <taxon>Dikarya</taxon>
        <taxon>Ascomycota</taxon>
        <taxon>Pezizomycotina</taxon>
        <taxon>Sordariomycetes</taxon>
        <taxon>Hypocreomycetidae</taxon>
        <taxon>Hypocreales</taxon>
        <taxon>Nectriaceae</taxon>
        <taxon>Fusarium</taxon>
        <taxon>Fusarium oxysporum species complex</taxon>
    </lineage>
</organism>
<dbReference type="Pfam" id="PF00172">
    <property type="entry name" value="Zn_clus"/>
    <property type="match status" value="1"/>
</dbReference>
<dbReference type="HOGENOM" id="CLU_004083_5_4_1"/>
<dbReference type="CDD" id="cd12148">
    <property type="entry name" value="fungal_TF_MHR"/>
    <property type="match status" value="1"/>
</dbReference>
<dbReference type="InterPro" id="IPR050613">
    <property type="entry name" value="Sec_Metabolite_Reg"/>
</dbReference>
<dbReference type="OMA" id="PCAKRKV"/>
<dbReference type="AlphaFoldDB" id="N4UPY5"/>
<evidence type="ECO:0000256" key="3">
    <source>
        <dbReference type="SAM" id="MobiDB-lite"/>
    </source>
</evidence>
<dbReference type="PROSITE" id="PS00463">
    <property type="entry name" value="ZN2_CY6_FUNGAL_1"/>
    <property type="match status" value="1"/>
</dbReference>
<dbReference type="EMBL" id="KB730104">
    <property type="protein sequence ID" value="ENH72155.1"/>
    <property type="molecule type" value="Genomic_DNA"/>
</dbReference>
<dbReference type="GO" id="GO:0005634">
    <property type="term" value="C:nucleus"/>
    <property type="evidence" value="ECO:0007669"/>
    <property type="project" value="UniProtKB-SubCell"/>
</dbReference>
<dbReference type="PANTHER" id="PTHR31001:SF85">
    <property type="entry name" value="ZN(II)2CYS6 TRANSCRIPTION FACTOR (EUROFUNG)"/>
    <property type="match status" value="1"/>
</dbReference>
<dbReference type="PROSITE" id="PS50048">
    <property type="entry name" value="ZN2_CY6_FUNGAL_2"/>
    <property type="match status" value="1"/>
</dbReference>
<dbReference type="Proteomes" id="UP000016928">
    <property type="component" value="Unassembled WGS sequence"/>
</dbReference>
<dbReference type="GO" id="GO:0008270">
    <property type="term" value="F:zinc ion binding"/>
    <property type="evidence" value="ECO:0007669"/>
    <property type="project" value="InterPro"/>
</dbReference>
<dbReference type="CDD" id="cd00067">
    <property type="entry name" value="GAL4"/>
    <property type="match status" value="1"/>
</dbReference>
<evidence type="ECO:0000259" key="4">
    <source>
        <dbReference type="PROSITE" id="PS50048"/>
    </source>
</evidence>
<sequence length="514" mass="58788">MRSQACEPCAKRKVKCDRAEPPCSNCKRRKHDNCTYPEVSPFERIRKLEEAVRALGGDPLSDTPQRLRGQSVKNSPAEGSNAETPIIVLEEGKSVYHESEGWHTWIDVSRLYKGSKPKFNASDPRGSALSPGKHLPHAFHGSPWRDNTILSEKLDFCPIATEEALKLWDFFMERVEPIVKISFSWTLTHLRAALSDAEKWTRLDNGDHVLILSTCLFGATSLTNQDISTLKAMCLYIKANVDVLTSRSMWTLMGLISRSAEQLGMHRDGTVLGWDVRLPLNIEDDDLDPSSRTPPKDRTGLTSFSYTLFTYWIMEKQRGFRLTQASQATITARAVVNVLRLRKLHEARMRSQHSDDQCHVEHFNACMQGMRYIVVSHSNLQLKPFIWLVESSFLWYAYVNLIKSAWKLLSQLYAVANHLSDLEDDRRKSHAARSVVATWYECRQKPGLTEMQKPGFVTKLEKDLAELERKTIVDVESQVGVPQEVWQTRPVETELQPFGFEFADIDWAFWDSIN</sequence>